<dbReference type="Proteomes" id="UP001219525">
    <property type="component" value="Unassembled WGS sequence"/>
</dbReference>
<protein>
    <submittedName>
        <fullName evidence="1">Uncharacterized protein</fullName>
    </submittedName>
</protein>
<gene>
    <name evidence="1" type="ORF">GGX14DRAFT_600920</name>
</gene>
<evidence type="ECO:0000313" key="1">
    <source>
        <dbReference type="EMBL" id="KAJ7191237.1"/>
    </source>
</evidence>
<proteinExistence type="predicted"/>
<keyword evidence="2" id="KW-1185">Reference proteome</keyword>
<dbReference type="EMBL" id="JARJCW010000135">
    <property type="protein sequence ID" value="KAJ7191237.1"/>
    <property type="molecule type" value="Genomic_DNA"/>
</dbReference>
<dbReference type="AlphaFoldDB" id="A0AAD6URE4"/>
<name>A0AAD6URE4_9AGAR</name>
<evidence type="ECO:0000313" key="2">
    <source>
        <dbReference type="Proteomes" id="UP001219525"/>
    </source>
</evidence>
<comment type="caution">
    <text evidence="1">The sequence shown here is derived from an EMBL/GenBank/DDBJ whole genome shotgun (WGS) entry which is preliminary data.</text>
</comment>
<reference evidence="1" key="1">
    <citation type="submission" date="2023-03" db="EMBL/GenBank/DDBJ databases">
        <title>Massive genome expansion in bonnet fungi (Mycena s.s.) driven by repeated elements and novel gene families across ecological guilds.</title>
        <authorList>
            <consortium name="Lawrence Berkeley National Laboratory"/>
            <person name="Harder C.B."/>
            <person name="Miyauchi S."/>
            <person name="Viragh M."/>
            <person name="Kuo A."/>
            <person name="Thoen E."/>
            <person name="Andreopoulos B."/>
            <person name="Lu D."/>
            <person name="Skrede I."/>
            <person name="Drula E."/>
            <person name="Henrissat B."/>
            <person name="Morin E."/>
            <person name="Kohler A."/>
            <person name="Barry K."/>
            <person name="LaButti K."/>
            <person name="Morin E."/>
            <person name="Salamov A."/>
            <person name="Lipzen A."/>
            <person name="Mereny Z."/>
            <person name="Hegedus B."/>
            <person name="Baldrian P."/>
            <person name="Stursova M."/>
            <person name="Weitz H."/>
            <person name="Taylor A."/>
            <person name="Grigoriev I.V."/>
            <person name="Nagy L.G."/>
            <person name="Martin F."/>
            <person name="Kauserud H."/>
        </authorList>
    </citation>
    <scope>NUCLEOTIDE SEQUENCE</scope>
    <source>
        <strain evidence="1">9144</strain>
    </source>
</reference>
<sequence>MVNNTGVNGVDNGTKPSDEELSKTLHGFARLQLSLLDRLDELGRIHGYHIKIAKLKQLNIKFGVASIRKPPALPFATALVAPKVLEDITRRHGASTIQKQIARETGQLLPSFCLWLTMSRDTVREIQHSVDPEGAQTRFGGGKKVPKQRGQLHAVGLFEELHWDGHEKLGSKALQMGSVGIPIYGGRDHIGAVIELQVVPNDRCRDTVLHVYLDSVQTTGYMAVQNTFDHGTETGYVKRVIEQLRYLTELQRPSTVCLKSTDNIVAESMWSYWLNYAGRNIQATMLQGKVHGWFAQGDPVHINLFQWIWSKIVQNHLDLFKEYWNSTPRRSQVNKALPTAAPNMVMNNPQKYGMEHCGTNVPLNVVQEMRAWAVKSREECMRWVPDEFDELACQAYHEVGSPVLRYPTGWETFNEMLVVLQAM</sequence>
<accession>A0AAD6URE4</accession>
<organism evidence="1 2">
    <name type="scientific">Mycena pura</name>
    <dbReference type="NCBI Taxonomy" id="153505"/>
    <lineage>
        <taxon>Eukaryota</taxon>
        <taxon>Fungi</taxon>
        <taxon>Dikarya</taxon>
        <taxon>Basidiomycota</taxon>
        <taxon>Agaricomycotina</taxon>
        <taxon>Agaricomycetes</taxon>
        <taxon>Agaricomycetidae</taxon>
        <taxon>Agaricales</taxon>
        <taxon>Marasmiineae</taxon>
        <taxon>Mycenaceae</taxon>
        <taxon>Mycena</taxon>
    </lineage>
</organism>